<evidence type="ECO:0000256" key="6">
    <source>
        <dbReference type="SAM" id="SignalP"/>
    </source>
</evidence>
<reference evidence="10" key="1">
    <citation type="submission" date="2016-10" db="EMBL/GenBank/DDBJ databases">
        <authorList>
            <person name="Varghese N."/>
            <person name="Submissions S."/>
        </authorList>
    </citation>
    <scope>NUCLEOTIDE SEQUENCE [LARGE SCALE GENOMIC DNA]</scope>
    <source>
        <strain evidence="10">DSM 23920</strain>
    </source>
</reference>
<evidence type="ECO:0000259" key="7">
    <source>
        <dbReference type="Pfam" id="PF07980"/>
    </source>
</evidence>
<dbReference type="Pfam" id="PF14322">
    <property type="entry name" value="SusD-like_3"/>
    <property type="match status" value="1"/>
</dbReference>
<dbReference type="SUPFAM" id="SSF48452">
    <property type="entry name" value="TPR-like"/>
    <property type="match status" value="1"/>
</dbReference>
<sequence length="640" mass="72996">MKNSYITKVLCLLTVSAMIAACSKNYLKPDPLSFYEPETTFSTKSGLDAAIAMCDKHLRSYWSYITTRDISVPINSEYMLSDMAVSGKTDDGSIFADVATRLTPTDGMYTNDVNMLSYFWGETYNGIKYANTITSYIDKVPDLDEATKREYIGRAYFHRSFRYLALCFQFNNVPLITQIPSTPKQNYKSTSREAILKMITENMEDAVQWVPDQSAMSYVGMINKGACRQLLIKCYLATGQWDKAIAQADSLINSSGYSLMTSTFGTFESPLESTWHITRNVIWDLHRPVNKCIVANKETILAMPNRDGTDAAIKMRTMRNWGPMWNISTLVSPAGKFMQCYATSSGSYRANLDFNSALGRGIAMISPTYFAQHELWYVNGVNDTADLRHNSRVGNWARMDSLKYNDPSDAMYFGKNLRLYNGNKILCTDTVRNWFDWPHYKVFANDPDHIGNPASNNNRGGAADWYCYRLAETYLLRAEAEFYKGDIAAATADVNTVRRRAKCQQLYTAVTIGDIVNERARELWMEEWRHMELSRISYSLALSGRADEWGNSYNVNTLSDNSYWYQRIQHYNNYYNKNKITVKGRSYTIAPHNIYWPIPQSAIDANLYGKLSQNAGYNGYAPGVEMWTKWEDAVADEVKN</sequence>
<dbReference type="OrthoDB" id="5694214at2"/>
<evidence type="ECO:0000256" key="4">
    <source>
        <dbReference type="ARBA" id="ARBA00023136"/>
    </source>
</evidence>
<comment type="subcellular location">
    <subcellularLocation>
        <location evidence="1">Cell outer membrane</location>
    </subcellularLocation>
</comment>
<evidence type="ECO:0000313" key="10">
    <source>
        <dbReference type="Proteomes" id="UP000199656"/>
    </source>
</evidence>
<keyword evidence="5" id="KW-0998">Cell outer membrane</keyword>
<evidence type="ECO:0000256" key="1">
    <source>
        <dbReference type="ARBA" id="ARBA00004442"/>
    </source>
</evidence>
<keyword evidence="10" id="KW-1185">Reference proteome</keyword>
<keyword evidence="4" id="KW-0472">Membrane</keyword>
<organism evidence="9 10">
    <name type="scientific">Chitinophaga terrae</name>
    <name type="common">ex Kim and Jung 2007</name>
    <dbReference type="NCBI Taxonomy" id="408074"/>
    <lineage>
        <taxon>Bacteria</taxon>
        <taxon>Pseudomonadati</taxon>
        <taxon>Bacteroidota</taxon>
        <taxon>Chitinophagia</taxon>
        <taxon>Chitinophagales</taxon>
        <taxon>Chitinophagaceae</taxon>
        <taxon>Chitinophaga</taxon>
    </lineage>
</organism>
<dbReference type="GO" id="GO:0009279">
    <property type="term" value="C:cell outer membrane"/>
    <property type="evidence" value="ECO:0007669"/>
    <property type="project" value="UniProtKB-SubCell"/>
</dbReference>
<name>A0A1H4EZC2_9BACT</name>
<evidence type="ECO:0000313" key="9">
    <source>
        <dbReference type="EMBL" id="SEA89622.1"/>
    </source>
</evidence>
<accession>A0A1H4EZC2</accession>
<evidence type="ECO:0000259" key="8">
    <source>
        <dbReference type="Pfam" id="PF14322"/>
    </source>
</evidence>
<comment type="similarity">
    <text evidence="2">Belongs to the SusD family.</text>
</comment>
<dbReference type="Gene3D" id="1.25.40.390">
    <property type="match status" value="1"/>
</dbReference>
<feature type="domain" description="SusD-like N-terminal" evidence="8">
    <location>
        <begin position="109"/>
        <end position="236"/>
    </location>
</feature>
<keyword evidence="3 6" id="KW-0732">Signal</keyword>
<dbReference type="InterPro" id="IPR012944">
    <property type="entry name" value="SusD_RagB_dom"/>
</dbReference>
<protein>
    <submittedName>
        <fullName evidence="9">Starch-binding associating with outer membrane</fullName>
    </submittedName>
</protein>
<dbReference type="InterPro" id="IPR011990">
    <property type="entry name" value="TPR-like_helical_dom_sf"/>
</dbReference>
<evidence type="ECO:0000256" key="2">
    <source>
        <dbReference type="ARBA" id="ARBA00006275"/>
    </source>
</evidence>
<dbReference type="STRING" id="408074.SAMN05660909_03998"/>
<dbReference type="EMBL" id="FNRL01000021">
    <property type="protein sequence ID" value="SEA89622.1"/>
    <property type="molecule type" value="Genomic_DNA"/>
</dbReference>
<dbReference type="RefSeq" id="WP_089763726.1">
    <property type="nucleotide sequence ID" value="NZ_BKAT01000020.1"/>
</dbReference>
<proteinExistence type="inferred from homology"/>
<evidence type="ECO:0000256" key="5">
    <source>
        <dbReference type="ARBA" id="ARBA00023237"/>
    </source>
</evidence>
<dbReference type="PROSITE" id="PS51257">
    <property type="entry name" value="PROKAR_LIPOPROTEIN"/>
    <property type="match status" value="1"/>
</dbReference>
<dbReference type="InterPro" id="IPR033985">
    <property type="entry name" value="SusD-like_N"/>
</dbReference>
<feature type="signal peptide" evidence="6">
    <location>
        <begin position="1"/>
        <end position="20"/>
    </location>
</feature>
<dbReference type="Pfam" id="PF07980">
    <property type="entry name" value="SusD_RagB"/>
    <property type="match status" value="1"/>
</dbReference>
<evidence type="ECO:0000256" key="3">
    <source>
        <dbReference type="ARBA" id="ARBA00022729"/>
    </source>
</evidence>
<feature type="domain" description="RagB/SusD" evidence="7">
    <location>
        <begin position="409"/>
        <end position="617"/>
    </location>
</feature>
<dbReference type="Proteomes" id="UP000199656">
    <property type="component" value="Unassembled WGS sequence"/>
</dbReference>
<dbReference type="AlphaFoldDB" id="A0A1H4EZC2"/>
<feature type="chain" id="PRO_5011776844" evidence="6">
    <location>
        <begin position="21"/>
        <end position="640"/>
    </location>
</feature>
<gene>
    <name evidence="9" type="ORF">SAMN05660909_03998</name>
</gene>